<evidence type="ECO:0000313" key="1">
    <source>
        <dbReference type="EMBL" id="MDE1465953.1"/>
    </source>
</evidence>
<evidence type="ECO:0000313" key="2">
    <source>
        <dbReference type="Proteomes" id="UP001528823"/>
    </source>
</evidence>
<proteinExistence type="predicted"/>
<reference evidence="1 2" key="1">
    <citation type="submission" date="2022-11" db="EMBL/GenBank/DDBJ databases">
        <title>Spartinivicinus poritis sp. nov., isolated from scleractinian coral Porites lutea.</title>
        <authorList>
            <person name="Zhang G."/>
            <person name="Cai L."/>
            <person name="Wei Q."/>
        </authorList>
    </citation>
    <scope>NUCLEOTIDE SEQUENCE [LARGE SCALE GENOMIC DNA]</scope>
    <source>
        <strain evidence="1 2">A2-2</strain>
    </source>
</reference>
<comment type="caution">
    <text evidence="1">The sequence shown here is derived from an EMBL/GenBank/DDBJ whole genome shotgun (WGS) entry which is preliminary data.</text>
</comment>
<sequence length="342" mass="39620">MLKKILLLIFLYSLSQVGFCEGEECRKEVMLGSSGDLYEPVIGQHCYSPNRPPPKAKKSKSSDMIYSLGTREGENAASKHARKLFFEQVNNTLQTNGVQAFIDAAFVDISRKGLDPNIINYVNSNKSELLNNILMYQKKYGKLLSVYNESYEYKVTLTFMNAFLPSMGYETDIHYILKEPQIKLKKIYLNKIPCLLDKHRPVESELARHIIGSWKVPKEQPNFIHRDIAAKTTIVITFNRENRFEYYLYYTGIHTNIFRNLAPPFDNLNPPHSLEIKRTGEWKIKDRSTIVLSMNPAAHPKSRFESFILLYDIAGKSDFYVIKNTEKNLLNTCRKGKFTREY</sequence>
<keyword evidence="2" id="KW-1185">Reference proteome</keyword>
<name>A0ABT5UHX5_9GAMM</name>
<dbReference type="EMBL" id="JAPMOU010000107">
    <property type="protein sequence ID" value="MDE1465953.1"/>
    <property type="molecule type" value="Genomic_DNA"/>
</dbReference>
<dbReference type="RefSeq" id="WP_274692251.1">
    <property type="nucleotide sequence ID" value="NZ_JAPMOU010000107.1"/>
</dbReference>
<protein>
    <submittedName>
        <fullName evidence="1">Uncharacterized protein</fullName>
    </submittedName>
</protein>
<dbReference type="Proteomes" id="UP001528823">
    <property type="component" value="Unassembled WGS sequence"/>
</dbReference>
<gene>
    <name evidence="1" type="ORF">ORQ98_28740</name>
</gene>
<accession>A0ABT5UHX5</accession>
<organism evidence="1 2">
    <name type="scientific">Spartinivicinus poritis</name>
    <dbReference type="NCBI Taxonomy" id="2994640"/>
    <lineage>
        <taxon>Bacteria</taxon>
        <taxon>Pseudomonadati</taxon>
        <taxon>Pseudomonadota</taxon>
        <taxon>Gammaproteobacteria</taxon>
        <taxon>Oceanospirillales</taxon>
        <taxon>Zooshikellaceae</taxon>
        <taxon>Spartinivicinus</taxon>
    </lineage>
</organism>